<keyword evidence="3" id="KW-1185">Reference proteome</keyword>
<evidence type="ECO:0000256" key="1">
    <source>
        <dbReference type="SAM" id="SignalP"/>
    </source>
</evidence>
<dbReference type="Pfam" id="PF13668">
    <property type="entry name" value="Ferritin_2"/>
    <property type="match status" value="1"/>
</dbReference>
<dbReference type="STRING" id="490622.A0A395NYR9"/>
<dbReference type="SUPFAM" id="SSF47240">
    <property type="entry name" value="Ferritin-like"/>
    <property type="match status" value="1"/>
</dbReference>
<dbReference type="Proteomes" id="UP000266272">
    <property type="component" value="Unassembled WGS sequence"/>
</dbReference>
<dbReference type="AlphaFoldDB" id="A0A395NYR9"/>
<keyword evidence="1" id="KW-0732">Signal</keyword>
<name>A0A395NYR9_TRIAR</name>
<comment type="caution">
    <text evidence="2">The sequence shown here is derived from an EMBL/GenBank/DDBJ whole genome shotgun (WGS) entry which is preliminary data.</text>
</comment>
<reference evidence="2 3" key="1">
    <citation type="journal article" date="2018" name="PLoS Pathog.">
        <title>Evolution of structural diversity of trichothecenes, a family of toxins produced by plant pathogenic and entomopathogenic fungi.</title>
        <authorList>
            <person name="Proctor R.H."/>
            <person name="McCormick S.P."/>
            <person name="Kim H.S."/>
            <person name="Cardoza R.E."/>
            <person name="Stanley A.M."/>
            <person name="Lindo L."/>
            <person name="Kelly A."/>
            <person name="Brown D.W."/>
            <person name="Lee T."/>
            <person name="Vaughan M.M."/>
            <person name="Alexander N.J."/>
            <person name="Busman M."/>
            <person name="Gutierrez S."/>
        </authorList>
    </citation>
    <scope>NUCLEOTIDE SEQUENCE [LARGE SCALE GENOMIC DNA]</scope>
    <source>
        <strain evidence="2 3">IBT 40837</strain>
    </source>
</reference>
<organism evidence="2 3">
    <name type="scientific">Trichoderma arundinaceum</name>
    <dbReference type="NCBI Taxonomy" id="490622"/>
    <lineage>
        <taxon>Eukaryota</taxon>
        <taxon>Fungi</taxon>
        <taxon>Dikarya</taxon>
        <taxon>Ascomycota</taxon>
        <taxon>Pezizomycotina</taxon>
        <taxon>Sordariomycetes</taxon>
        <taxon>Hypocreomycetidae</taxon>
        <taxon>Hypocreales</taxon>
        <taxon>Hypocreaceae</taxon>
        <taxon>Trichoderma</taxon>
    </lineage>
</organism>
<dbReference type="InterPro" id="IPR039254">
    <property type="entry name" value="Rds1"/>
</dbReference>
<proteinExistence type="predicted"/>
<accession>A0A395NYR9</accession>
<gene>
    <name evidence="2" type="ORF">TARUN_997</name>
</gene>
<feature type="chain" id="PRO_5017320068" evidence="1">
    <location>
        <begin position="19"/>
        <end position="316"/>
    </location>
</feature>
<feature type="signal peptide" evidence="1">
    <location>
        <begin position="1"/>
        <end position="18"/>
    </location>
</feature>
<evidence type="ECO:0000313" key="2">
    <source>
        <dbReference type="EMBL" id="RFU81250.1"/>
    </source>
</evidence>
<dbReference type="PANTHER" id="PTHR38705:SF1">
    <property type="entry name" value="PROTEIN RDS1"/>
    <property type="match status" value="1"/>
</dbReference>
<dbReference type="EMBL" id="PXOA01000061">
    <property type="protein sequence ID" value="RFU81250.1"/>
    <property type="molecule type" value="Genomic_DNA"/>
</dbReference>
<dbReference type="InterPro" id="IPR009078">
    <property type="entry name" value="Ferritin-like_SF"/>
</dbReference>
<dbReference type="PANTHER" id="PTHR38705">
    <property type="entry name" value="PROTEIN RDS1"/>
    <property type="match status" value="1"/>
</dbReference>
<dbReference type="CDD" id="cd00657">
    <property type="entry name" value="Ferritin_like"/>
    <property type="match status" value="1"/>
</dbReference>
<dbReference type="OrthoDB" id="1001765at2759"/>
<protein>
    <submittedName>
        <fullName evidence="2">Twin-arginine translocation pathway signal</fullName>
    </submittedName>
</protein>
<evidence type="ECO:0000313" key="3">
    <source>
        <dbReference type="Proteomes" id="UP000266272"/>
    </source>
</evidence>
<sequence>MPSFKAAALSLLAATAAALPSMPKLSARQMEYHDVAKRQNAAAQALGLGDFDILQFALTLENLEESFYREGFAKFPASDFEALGLSQEQIKDLQQIGFTESQHVIVLQSALAQNGIQPVQRCTYNFGFTTAAAMVQTAGILENVGISAYLGAAPLLASPAILGVAGSILTIEARHQSSIRVFGKQKAVPQAFDAPLGPKAVFSLAAPFIQSCPNGSNLKLTAFPTLKMANPTDPTTVNSVLKLQSDASAGGKFCAFTSGGVTPGGTMFTPFSAADGCKIPEGVAGITYLSLSSAAPLTGALTDDITVAGPIAITVS</sequence>